<dbReference type="InterPro" id="IPR029060">
    <property type="entry name" value="PIN-like_dom_sf"/>
</dbReference>
<evidence type="ECO:0000256" key="8">
    <source>
        <dbReference type="HAMAP-Rule" id="MF_00265"/>
    </source>
</evidence>
<dbReference type="InterPro" id="IPR050556">
    <property type="entry name" value="Type_II_TA_system_RNase"/>
</dbReference>
<evidence type="ECO:0000256" key="2">
    <source>
        <dbReference type="ARBA" id="ARBA00022649"/>
    </source>
</evidence>
<dbReference type="PANTHER" id="PTHR33653:SF1">
    <property type="entry name" value="RIBONUCLEASE VAPC2"/>
    <property type="match status" value="1"/>
</dbReference>
<keyword evidence="8" id="KW-0800">Toxin</keyword>
<dbReference type="RefSeq" id="WP_311653920.1">
    <property type="nucleotide sequence ID" value="NZ_JAVRIB010000016.1"/>
</dbReference>
<evidence type="ECO:0000259" key="9">
    <source>
        <dbReference type="Pfam" id="PF01850"/>
    </source>
</evidence>
<feature type="binding site" evidence="8">
    <location>
        <position position="100"/>
    </location>
    <ligand>
        <name>Mg(2+)</name>
        <dbReference type="ChEBI" id="CHEBI:18420"/>
    </ligand>
</feature>
<evidence type="ECO:0000256" key="1">
    <source>
        <dbReference type="ARBA" id="ARBA00001946"/>
    </source>
</evidence>
<proteinExistence type="inferred from homology"/>
<keyword evidence="2 8" id="KW-1277">Toxin-antitoxin system</keyword>
<protein>
    <recommendedName>
        <fullName evidence="8">Ribonuclease VapC</fullName>
        <shortName evidence="8">RNase VapC</shortName>
        <ecNumber evidence="8">3.1.-.-</ecNumber>
    </recommendedName>
    <alternativeName>
        <fullName evidence="8">Toxin VapC</fullName>
    </alternativeName>
</protein>
<keyword evidence="5 8" id="KW-0378">Hydrolase</keyword>
<dbReference type="SUPFAM" id="SSF88723">
    <property type="entry name" value="PIN domain-like"/>
    <property type="match status" value="1"/>
</dbReference>
<comment type="cofactor">
    <cofactor evidence="1 8">
        <name>Mg(2+)</name>
        <dbReference type="ChEBI" id="CHEBI:18420"/>
    </cofactor>
</comment>
<organism evidence="10 11">
    <name type="scientific">Spectribacter hydrogenoxidans</name>
    <dbReference type="NCBI Taxonomy" id="3075608"/>
    <lineage>
        <taxon>Bacteria</taxon>
        <taxon>Pseudomonadati</taxon>
        <taxon>Pseudomonadota</taxon>
        <taxon>Gammaproteobacteria</taxon>
        <taxon>Salinisphaerales</taxon>
        <taxon>Salinisphaeraceae</taxon>
        <taxon>Spectribacter</taxon>
    </lineage>
</organism>
<dbReference type="EMBL" id="JAVRIB010000016">
    <property type="protein sequence ID" value="MDT0636025.1"/>
    <property type="molecule type" value="Genomic_DNA"/>
</dbReference>
<accession>A0ABU3C397</accession>
<evidence type="ECO:0000256" key="5">
    <source>
        <dbReference type="ARBA" id="ARBA00022801"/>
    </source>
</evidence>
<evidence type="ECO:0000256" key="7">
    <source>
        <dbReference type="ARBA" id="ARBA00038093"/>
    </source>
</evidence>
<evidence type="ECO:0000256" key="6">
    <source>
        <dbReference type="ARBA" id="ARBA00022842"/>
    </source>
</evidence>
<evidence type="ECO:0000313" key="10">
    <source>
        <dbReference type="EMBL" id="MDT0636025.1"/>
    </source>
</evidence>
<dbReference type="PANTHER" id="PTHR33653">
    <property type="entry name" value="RIBONUCLEASE VAPC2"/>
    <property type="match status" value="1"/>
</dbReference>
<dbReference type="EC" id="3.1.-.-" evidence="8"/>
<dbReference type="InterPro" id="IPR002716">
    <property type="entry name" value="PIN_dom"/>
</dbReference>
<comment type="caution">
    <text evidence="10">The sequence shown here is derived from an EMBL/GenBank/DDBJ whole genome shotgun (WGS) entry which is preliminary data.</text>
</comment>
<evidence type="ECO:0000256" key="3">
    <source>
        <dbReference type="ARBA" id="ARBA00022722"/>
    </source>
</evidence>
<keyword evidence="3 8" id="KW-0540">Nuclease</keyword>
<dbReference type="Gene3D" id="3.40.50.1010">
    <property type="entry name" value="5'-nuclease"/>
    <property type="match status" value="1"/>
</dbReference>
<keyword evidence="6 8" id="KW-0460">Magnesium</keyword>
<comment type="similarity">
    <text evidence="7 8">Belongs to the PINc/VapC protein family.</text>
</comment>
<feature type="binding site" evidence="8">
    <location>
        <position position="9"/>
    </location>
    <ligand>
        <name>Mg(2+)</name>
        <dbReference type="ChEBI" id="CHEBI:18420"/>
    </ligand>
</feature>
<evidence type="ECO:0000313" key="11">
    <source>
        <dbReference type="Proteomes" id="UP001251857"/>
    </source>
</evidence>
<dbReference type="InterPro" id="IPR022907">
    <property type="entry name" value="VapC_family"/>
</dbReference>
<keyword evidence="4 8" id="KW-0479">Metal-binding</keyword>
<name>A0ABU3C397_9GAMM</name>
<sequence length="137" mass="15260">MSRSVSLLDTNTCIYIINRRPPEVFEHFAGHEVGEIAISSITGAELTYGVAKSSSRKNRDALDKFLAPLVVLPFDEMAMREYGELRSHLERQGQPIGALDQLIAAHALALDAVLVTNNEREFNRVPRLRLANWVGDS</sequence>
<reference evidence="10 11" key="1">
    <citation type="submission" date="2023-09" db="EMBL/GenBank/DDBJ databases">
        <authorList>
            <person name="Rey-Velasco X."/>
        </authorList>
    </citation>
    <scope>NUCLEOTIDE SEQUENCE [LARGE SCALE GENOMIC DNA]</scope>
    <source>
        <strain evidence="10 11">W335</strain>
    </source>
</reference>
<dbReference type="Proteomes" id="UP001251857">
    <property type="component" value="Unassembled WGS sequence"/>
</dbReference>
<keyword evidence="11" id="KW-1185">Reference proteome</keyword>
<dbReference type="Pfam" id="PF01850">
    <property type="entry name" value="PIN"/>
    <property type="match status" value="1"/>
</dbReference>
<dbReference type="HAMAP" id="MF_00265">
    <property type="entry name" value="VapC_Nob1"/>
    <property type="match status" value="1"/>
</dbReference>
<feature type="domain" description="PIN" evidence="9">
    <location>
        <begin position="7"/>
        <end position="127"/>
    </location>
</feature>
<comment type="function">
    <text evidence="8">Toxic component of a toxin-antitoxin (TA) system. An RNase.</text>
</comment>
<evidence type="ECO:0000256" key="4">
    <source>
        <dbReference type="ARBA" id="ARBA00022723"/>
    </source>
</evidence>
<dbReference type="CDD" id="cd09881">
    <property type="entry name" value="PIN_VapC4-5_FitB-like"/>
    <property type="match status" value="1"/>
</dbReference>
<gene>
    <name evidence="8" type="primary">vapC</name>
    <name evidence="10" type="ORF">RM532_13805</name>
</gene>